<dbReference type="GO" id="GO:0005886">
    <property type="term" value="C:plasma membrane"/>
    <property type="evidence" value="ECO:0007669"/>
    <property type="project" value="UniProtKB-SubCell"/>
</dbReference>
<dbReference type="RefSeq" id="WP_119704174.1">
    <property type="nucleotide sequence ID" value="NZ_JBHSOI010000001.1"/>
</dbReference>
<keyword evidence="3 6" id="KW-0812">Transmembrane</keyword>
<dbReference type="AlphaFoldDB" id="A0A371PDQ8"/>
<evidence type="ECO:0000313" key="9">
    <source>
        <dbReference type="Proteomes" id="UP000265581"/>
    </source>
</evidence>
<dbReference type="InterPro" id="IPR018076">
    <property type="entry name" value="T2SS_GspF_dom"/>
</dbReference>
<protein>
    <submittedName>
        <fullName evidence="8">Type II secretion system protein</fullName>
    </submittedName>
</protein>
<keyword evidence="5 6" id="KW-0472">Membrane</keyword>
<organism evidence="8 9">
    <name type="scientific">Aeromicrobium endophyticum</name>
    <dbReference type="NCBI Taxonomy" id="2292704"/>
    <lineage>
        <taxon>Bacteria</taxon>
        <taxon>Bacillati</taxon>
        <taxon>Actinomycetota</taxon>
        <taxon>Actinomycetes</taxon>
        <taxon>Propionibacteriales</taxon>
        <taxon>Nocardioidaceae</taxon>
        <taxon>Aeromicrobium</taxon>
    </lineage>
</organism>
<name>A0A371PDQ8_9ACTN</name>
<keyword evidence="9" id="KW-1185">Reference proteome</keyword>
<evidence type="ECO:0000256" key="6">
    <source>
        <dbReference type="SAM" id="Phobius"/>
    </source>
</evidence>
<feature type="domain" description="Type II secretion system protein GspF" evidence="7">
    <location>
        <begin position="111"/>
        <end position="237"/>
    </location>
</feature>
<evidence type="ECO:0000256" key="3">
    <source>
        <dbReference type="ARBA" id="ARBA00022692"/>
    </source>
</evidence>
<gene>
    <name evidence="8" type="ORF">DX116_07070</name>
</gene>
<sequence length="306" mass="32503">MLEDYRLPLSITAGAVLGLGCVVLYYALTRQVSATAGATPGRRAVSSRTSRRRGQQALAGVLVGVVVLVVTRWVVLAVVLGALVAFWDRAFGGARQERAAIGRIEGLAGWIEALRDTIAGAVGLEQAIPATAVNAAPSIRPSLNLLVDRLRVREPLPDALMKFSEDLDDPSADLVVAALILNARLRGPGLRDVLSALASSARDELDVRRRVESSRRSTRRSVQVVVGVIVGVAALLVVFNRTYVEPYGSLEGQLVLAGVLGVFGLSILWLRRLSGVAEPERFLITPGMASPSSVITAAPTMARRDA</sequence>
<evidence type="ECO:0000259" key="7">
    <source>
        <dbReference type="Pfam" id="PF00482"/>
    </source>
</evidence>
<reference evidence="8 9" key="1">
    <citation type="submission" date="2018-08" db="EMBL/GenBank/DDBJ databases">
        <title>Aeromicrobium sp. M2KJ-4, whole genome shotgun sequence.</title>
        <authorList>
            <person name="Tuo L."/>
        </authorList>
    </citation>
    <scope>NUCLEOTIDE SEQUENCE [LARGE SCALE GENOMIC DNA]</scope>
    <source>
        <strain evidence="8 9">M2KJ-4</strain>
    </source>
</reference>
<evidence type="ECO:0000256" key="1">
    <source>
        <dbReference type="ARBA" id="ARBA00004651"/>
    </source>
</evidence>
<dbReference type="EMBL" id="QUBR01000001">
    <property type="protein sequence ID" value="REK74065.1"/>
    <property type="molecule type" value="Genomic_DNA"/>
</dbReference>
<evidence type="ECO:0000256" key="4">
    <source>
        <dbReference type="ARBA" id="ARBA00022989"/>
    </source>
</evidence>
<evidence type="ECO:0000256" key="2">
    <source>
        <dbReference type="ARBA" id="ARBA00022475"/>
    </source>
</evidence>
<dbReference type="OrthoDB" id="5243396at2"/>
<dbReference type="PANTHER" id="PTHR35007">
    <property type="entry name" value="INTEGRAL MEMBRANE PROTEIN-RELATED"/>
    <property type="match status" value="1"/>
</dbReference>
<dbReference type="Proteomes" id="UP000265581">
    <property type="component" value="Unassembled WGS sequence"/>
</dbReference>
<dbReference type="Pfam" id="PF00482">
    <property type="entry name" value="T2SSF"/>
    <property type="match status" value="1"/>
</dbReference>
<keyword evidence="4 6" id="KW-1133">Transmembrane helix</keyword>
<feature type="transmembrane region" description="Helical" evidence="6">
    <location>
        <begin position="57"/>
        <end position="87"/>
    </location>
</feature>
<comment type="caution">
    <text evidence="8">The sequence shown here is derived from an EMBL/GenBank/DDBJ whole genome shotgun (WGS) entry which is preliminary data.</text>
</comment>
<keyword evidence="2" id="KW-1003">Cell membrane</keyword>
<feature type="transmembrane region" description="Helical" evidence="6">
    <location>
        <begin position="222"/>
        <end position="240"/>
    </location>
</feature>
<feature type="transmembrane region" description="Helical" evidence="6">
    <location>
        <begin position="252"/>
        <end position="270"/>
    </location>
</feature>
<dbReference type="PANTHER" id="PTHR35007:SF3">
    <property type="entry name" value="POSSIBLE CONSERVED ALANINE RICH MEMBRANE PROTEIN"/>
    <property type="match status" value="1"/>
</dbReference>
<accession>A0A371PDQ8</accession>
<evidence type="ECO:0000313" key="8">
    <source>
        <dbReference type="EMBL" id="REK74065.1"/>
    </source>
</evidence>
<dbReference type="PROSITE" id="PS51257">
    <property type="entry name" value="PROKAR_LIPOPROTEIN"/>
    <property type="match status" value="1"/>
</dbReference>
<evidence type="ECO:0000256" key="5">
    <source>
        <dbReference type="ARBA" id="ARBA00023136"/>
    </source>
</evidence>
<feature type="transmembrane region" description="Helical" evidence="6">
    <location>
        <begin position="7"/>
        <end position="28"/>
    </location>
</feature>
<comment type="subcellular location">
    <subcellularLocation>
        <location evidence="1">Cell membrane</location>
        <topology evidence="1">Multi-pass membrane protein</topology>
    </subcellularLocation>
</comment>
<proteinExistence type="predicted"/>